<dbReference type="PANTHER" id="PTHR31623">
    <property type="entry name" value="F21J9.9"/>
    <property type="match status" value="1"/>
</dbReference>
<evidence type="ECO:0000256" key="1">
    <source>
        <dbReference type="ARBA" id="ARBA00009861"/>
    </source>
</evidence>
<gene>
    <name evidence="5" type="primary">LOC18605051</name>
</gene>
<reference evidence="4" key="1">
    <citation type="journal article" date="1997" name="Nucleic Acids Res.">
        <title>tRNAscan-SE: a program for improved detection of transfer RNA genes in genomic sequence.</title>
        <authorList>
            <person name="Lowe T.M."/>
            <person name="Eddy S.R."/>
        </authorList>
    </citation>
    <scope>NUCLEOTIDE SEQUENCE [LARGE SCALE GENOMIC DNA]</scope>
    <source>
        <strain evidence="4">r\B97-61/B2</strain>
    </source>
</reference>
<dbReference type="Proteomes" id="UP000694886">
    <property type="component" value="Chromosome 3"/>
</dbReference>
<dbReference type="GeneID" id="18605051"/>
<dbReference type="RefSeq" id="XP_007037898.2">
    <property type="nucleotide sequence ID" value="XM_007037836.2"/>
</dbReference>
<sequence length="433" mass="48624">MEVEIISRETIKPWSSTPYHLRTHKLSLLDQFHLHHRMYIPIILFYSSTSSESPRKSSFQLKESLSKTLTHFYPFAGRVRDSFTIECNDEGVIYIEAQVASDMSIVLKEPGMDLLLQLLPCDLGETLPESSARDQVMLAIQVNFFACGGMAICASVSHVVADASAAASFVKSWAAIACGADRIDGVIYDCASLFPPQDLSDYWKDVSKNLNMLTPEGNLVTKRFLFDGANIAALRKKIGNGQCFYHPSRFEAVSALIWSAMIATATKNNDQTFARASVTVNLRRRMNPPLPQQCIGNIVHMTTSEQLTVNKLNLNSLAGKIHECIRKVDDDYVRELHADNAYINIVRSAVEGFNKDLMFGFTSWCRFPFYETDFGWGKPIWLGTALRFNRAAFFLDTRDGEGIEAWITLTQEEMAKLEQDPDILAHASFKPSC</sequence>
<evidence type="ECO:0000256" key="2">
    <source>
        <dbReference type="ARBA" id="ARBA00022679"/>
    </source>
</evidence>
<dbReference type="KEGG" id="tcc:18605051"/>
<dbReference type="Gramene" id="Tc03v2_t010130.1">
    <property type="protein sequence ID" value="Tc03v2_p010130.1"/>
    <property type="gene ID" value="Tc03v2_g010130"/>
</dbReference>
<evidence type="ECO:0000313" key="4">
    <source>
        <dbReference type="Proteomes" id="UP000694886"/>
    </source>
</evidence>
<evidence type="ECO:0000256" key="3">
    <source>
        <dbReference type="ARBA" id="ARBA00023315"/>
    </source>
</evidence>
<dbReference type="PANTHER" id="PTHR31623:SF28">
    <property type="entry name" value="BAHD ACYLTRANSFERASE"/>
    <property type="match status" value="1"/>
</dbReference>
<dbReference type="AlphaFoldDB" id="A0AB32VBM3"/>
<organism evidence="4 5">
    <name type="scientific">Theobroma cacao</name>
    <name type="common">Cacao</name>
    <name type="synonym">Cocoa</name>
    <dbReference type="NCBI Taxonomy" id="3641"/>
    <lineage>
        <taxon>Eukaryota</taxon>
        <taxon>Viridiplantae</taxon>
        <taxon>Streptophyta</taxon>
        <taxon>Embryophyta</taxon>
        <taxon>Tracheophyta</taxon>
        <taxon>Spermatophyta</taxon>
        <taxon>Magnoliopsida</taxon>
        <taxon>eudicotyledons</taxon>
        <taxon>Gunneridae</taxon>
        <taxon>Pentapetalae</taxon>
        <taxon>rosids</taxon>
        <taxon>malvids</taxon>
        <taxon>Malvales</taxon>
        <taxon>Malvaceae</taxon>
        <taxon>Byttnerioideae</taxon>
        <taxon>Theobroma</taxon>
    </lineage>
</organism>
<dbReference type="GO" id="GO:0016746">
    <property type="term" value="F:acyltransferase activity"/>
    <property type="evidence" value="ECO:0007669"/>
    <property type="project" value="UniProtKB-KW"/>
</dbReference>
<dbReference type="Gene3D" id="3.30.559.10">
    <property type="entry name" value="Chloramphenicol acetyltransferase-like domain"/>
    <property type="match status" value="2"/>
</dbReference>
<dbReference type="InterPro" id="IPR023213">
    <property type="entry name" value="CAT-like_dom_sf"/>
</dbReference>
<name>A0AB32VBM3_THECC</name>
<proteinExistence type="inferred from homology"/>
<evidence type="ECO:0000313" key="5">
    <source>
        <dbReference type="RefSeq" id="XP_007037898.2"/>
    </source>
</evidence>
<protein>
    <submittedName>
        <fullName evidence="5">Vinorine synthase</fullName>
    </submittedName>
</protein>
<keyword evidence="3" id="KW-0012">Acyltransferase</keyword>
<accession>A0AB32VBM3</accession>
<dbReference type="Pfam" id="PF02458">
    <property type="entry name" value="Transferase"/>
    <property type="match status" value="1"/>
</dbReference>
<keyword evidence="2" id="KW-0808">Transferase</keyword>
<reference evidence="5" key="2">
    <citation type="submission" date="2025-08" db="UniProtKB">
        <authorList>
            <consortium name="RefSeq"/>
        </authorList>
    </citation>
    <scope>IDENTIFICATION</scope>
</reference>
<comment type="similarity">
    <text evidence="1">Belongs to the plant acyltransferase family.</text>
</comment>